<dbReference type="Gene3D" id="3.40.50.150">
    <property type="entry name" value="Vaccinia Virus protein VP39"/>
    <property type="match status" value="1"/>
</dbReference>
<dbReference type="SUPFAM" id="SSF53335">
    <property type="entry name" value="S-adenosyl-L-methionine-dependent methyltransferases"/>
    <property type="match status" value="1"/>
</dbReference>
<dbReference type="InterPro" id="IPR037163">
    <property type="entry name" value="Spermidine_synt_N_sf"/>
</dbReference>
<evidence type="ECO:0000256" key="5">
    <source>
        <dbReference type="ARBA" id="ARBA00049721"/>
    </source>
</evidence>
<evidence type="ECO:0000256" key="2">
    <source>
        <dbReference type="ARBA" id="ARBA00022679"/>
    </source>
</evidence>
<comment type="similarity">
    <text evidence="1">Belongs to the spermidine/spermine synthase family.</text>
</comment>
<evidence type="ECO:0000256" key="6">
    <source>
        <dbReference type="PROSITE-ProRule" id="PRU00354"/>
    </source>
</evidence>
<evidence type="ECO:0000256" key="3">
    <source>
        <dbReference type="ARBA" id="ARBA00023115"/>
    </source>
</evidence>
<dbReference type="PANTHER" id="PTHR43317">
    <property type="entry name" value="THERMOSPERMINE SYNTHASE ACAULIS5"/>
    <property type="match status" value="1"/>
</dbReference>
<dbReference type="Proteomes" id="UP000324585">
    <property type="component" value="Unassembled WGS sequence"/>
</dbReference>
<dbReference type="EMBL" id="VRMN01000001">
    <property type="protein sequence ID" value="KAA8498204.1"/>
    <property type="molecule type" value="Genomic_DNA"/>
</dbReference>
<reference evidence="10" key="1">
    <citation type="journal article" date="2019" name="Nat. Commun.">
        <title>Expansion of phycobilisome linker gene families in mesophilic red algae.</title>
        <authorList>
            <person name="Lee J."/>
            <person name="Kim D."/>
            <person name="Bhattacharya D."/>
            <person name="Yoon H.S."/>
        </authorList>
    </citation>
    <scope>NUCLEOTIDE SEQUENCE [LARGE SCALE GENOMIC DNA]</scope>
    <source>
        <strain evidence="10">CCMP 1328</strain>
    </source>
</reference>
<accession>A0A5J4Z5D9</accession>
<comment type="catalytic activity">
    <reaction evidence="4">
        <text>S-adenosyl 3-(methylsulfanyl)propylamine + spermidine = thermospermine + S-methyl-5'-thioadenosine + H(+)</text>
        <dbReference type="Rhea" id="RHEA:30515"/>
        <dbReference type="ChEBI" id="CHEBI:15378"/>
        <dbReference type="ChEBI" id="CHEBI:17509"/>
        <dbReference type="ChEBI" id="CHEBI:57443"/>
        <dbReference type="ChEBI" id="CHEBI:57834"/>
        <dbReference type="ChEBI" id="CHEBI:59903"/>
        <dbReference type="EC" id="2.5.1.79"/>
    </reaction>
</comment>
<dbReference type="AlphaFoldDB" id="A0A5J4Z5D9"/>
<dbReference type="GO" id="GO:0006596">
    <property type="term" value="P:polyamine biosynthetic process"/>
    <property type="evidence" value="ECO:0007669"/>
    <property type="project" value="UniProtKB-UniRule"/>
</dbReference>
<feature type="compositionally biased region" description="Basic and acidic residues" evidence="7">
    <location>
        <begin position="49"/>
        <end position="59"/>
    </location>
</feature>
<evidence type="ECO:0000256" key="4">
    <source>
        <dbReference type="ARBA" id="ARBA00048874"/>
    </source>
</evidence>
<evidence type="ECO:0000256" key="1">
    <source>
        <dbReference type="ARBA" id="ARBA00007867"/>
    </source>
</evidence>
<evidence type="ECO:0000256" key="7">
    <source>
        <dbReference type="SAM" id="MobiDB-lite"/>
    </source>
</evidence>
<dbReference type="EC" id="2.5.1.79" evidence="5"/>
<dbReference type="HAMAP" id="MF_00198">
    <property type="entry name" value="Spermidine_synth"/>
    <property type="match status" value="1"/>
</dbReference>
<dbReference type="PROSITE" id="PS51006">
    <property type="entry name" value="PABS_2"/>
    <property type="match status" value="1"/>
</dbReference>
<dbReference type="OrthoDB" id="38125at2759"/>
<dbReference type="Pfam" id="PF17284">
    <property type="entry name" value="Spermine_synt_N"/>
    <property type="match status" value="1"/>
</dbReference>
<dbReference type="GO" id="GO:0010487">
    <property type="term" value="F:thermospermine synthase activity"/>
    <property type="evidence" value="ECO:0007669"/>
    <property type="project" value="UniProtKB-EC"/>
</dbReference>
<keyword evidence="2 6" id="KW-0808">Transferase</keyword>
<feature type="active site" description="Proton acceptor" evidence="6">
    <location>
        <position position="231"/>
    </location>
</feature>
<dbReference type="InterPro" id="IPR029063">
    <property type="entry name" value="SAM-dependent_MTases_sf"/>
</dbReference>
<keyword evidence="3 6" id="KW-0620">Polyamine biosynthesis</keyword>
<dbReference type="Pfam" id="PF01564">
    <property type="entry name" value="Spermine_synth"/>
    <property type="match status" value="1"/>
</dbReference>
<dbReference type="InterPro" id="IPR035246">
    <property type="entry name" value="Spermidine_synt_N"/>
</dbReference>
<feature type="domain" description="PABS" evidence="8">
    <location>
        <begin position="77"/>
        <end position="315"/>
    </location>
</feature>
<comment type="caution">
    <text evidence="9">The sequence shown here is derived from an EMBL/GenBank/DDBJ whole genome shotgun (WGS) entry which is preliminary data.</text>
</comment>
<keyword evidence="10" id="KW-1185">Reference proteome</keyword>
<name>A0A5J4Z5D9_PORPP</name>
<dbReference type="CDD" id="cd02440">
    <property type="entry name" value="AdoMet_MTases"/>
    <property type="match status" value="1"/>
</dbReference>
<feature type="region of interest" description="Disordered" evidence="7">
    <location>
        <begin position="36"/>
        <end position="59"/>
    </location>
</feature>
<dbReference type="InterPro" id="IPR030374">
    <property type="entry name" value="PABS"/>
</dbReference>
<proteinExistence type="inferred from homology"/>
<evidence type="ECO:0000313" key="10">
    <source>
        <dbReference type="Proteomes" id="UP000324585"/>
    </source>
</evidence>
<protein>
    <recommendedName>
        <fullName evidence="5">thermospermine synthase</fullName>
        <ecNumber evidence="5">2.5.1.79</ecNumber>
    </recommendedName>
</protein>
<sequence>MYCGLTVPCASADFGRQRDGVQTRRVWRRGGDGVCAGGKTRRMRNGDGATRDADRGSAQHQVKDAASEAWRLEAPPNVWLTEPLTPCTVMHHGVRQILVNRQTAFQNMQVVDIGPYGRALVLDQRMQLAANDEFMYHEPLVHLPCVMHGAPKRVLVLGGADGGAAREALKWRGVEQVTLVDIDGEVVEACRTHLSGIHQGAFDDPRFRLHVGDALAFLESSREYYDVILGDLTDPVEQGPSFNLFARESFSLVRQRLTPGRGVFAIQSGSTSLVEEPHLFARMNKTLASVFRHVVPFQSFVPTFGTPLGFCACTDQPQFDVEIDLSCSRVNEVVASHLDPSTLKAFDGLFAQGVLGIPKCVREAIERETVVYSMDDSHDSE</sequence>
<evidence type="ECO:0000259" key="8">
    <source>
        <dbReference type="PROSITE" id="PS51006"/>
    </source>
</evidence>
<dbReference type="PANTHER" id="PTHR43317:SF1">
    <property type="entry name" value="THERMOSPERMINE SYNTHASE ACAULIS5"/>
    <property type="match status" value="1"/>
</dbReference>
<gene>
    <name evidence="9" type="ORF">FVE85_5789</name>
</gene>
<dbReference type="Gene3D" id="2.30.140.10">
    <property type="entry name" value="Spermidine synthase, tetramerisation domain"/>
    <property type="match status" value="1"/>
</dbReference>
<dbReference type="OMA" id="DNDLRWC"/>
<organism evidence="9 10">
    <name type="scientific">Porphyridium purpureum</name>
    <name type="common">Red alga</name>
    <name type="synonym">Porphyridium cruentum</name>
    <dbReference type="NCBI Taxonomy" id="35688"/>
    <lineage>
        <taxon>Eukaryota</taxon>
        <taxon>Rhodophyta</taxon>
        <taxon>Bangiophyceae</taxon>
        <taxon>Porphyridiales</taxon>
        <taxon>Porphyridiaceae</taxon>
        <taxon>Porphyridium</taxon>
    </lineage>
</organism>
<dbReference type="InterPro" id="IPR001045">
    <property type="entry name" value="Spermi_synthase"/>
</dbReference>
<evidence type="ECO:0000313" key="9">
    <source>
        <dbReference type="EMBL" id="KAA8498204.1"/>
    </source>
</evidence>